<feature type="region of interest" description="Disordered" evidence="1">
    <location>
        <begin position="154"/>
        <end position="178"/>
    </location>
</feature>
<organism evidence="2 3">
    <name type="scientific">Pseudomonas lutea</name>
    <dbReference type="NCBI Taxonomy" id="243924"/>
    <lineage>
        <taxon>Bacteria</taxon>
        <taxon>Pseudomonadati</taxon>
        <taxon>Pseudomonadota</taxon>
        <taxon>Gammaproteobacteria</taxon>
        <taxon>Pseudomonadales</taxon>
        <taxon>Pseudomonadaceae</taxon>
        <taxon>Pseudomonas</taxon>
    </lineage>
</organism>
<reference evidence="2 3" key="1">
    <citation type="submission" date="2014-09" db="EMBL/GenBank/DDBJ databases">
        <title>Genome sequence of Pseudomonas lutea strain DSM 17257T.</title>
        <authorList>
            <person name="Kwak Y."/>
            <person name="Shin J.-H."/>
        </authorList>
    </citation>
    <scope>NUCLEOTIDE SEQUENCE [LARGE SCALE GENOMIC DNA]</scope>
    <source>
        <strain evidence="2 3">DSM 17257</strain>
    </source>
</reference>
<dbReference type="AlphaFoldDB" id="A0A9X0JJS0"/>
<proteinExistence type="predicted"/>
<evidence type="ECO:0000256" key="1">
    <source>
        <dbReference type="SAM" id="MobiDB-lite"/>
    </source>
</evidence>
<feature type="compositionally biased region" description="Basic and acidic residues" evidence="1">
    <location>
        <begin position="169"/>
        <end position="178"/>
    </location>
</feature>
<dbReference type="EMBL" id="JRMB01000001">
    <property type="protein sequence ID" value="KGF65177.1"/>
    <property type="molecule type" value="Genomic_DNA"/>
</dbReference>
<dbReference type="OrthoDB" id="5951700at2"/>
<dbReference type="Proteomes" id="UP000029719">
    <property type="component" value="Unassembled WGS sequence"/>
</dbReference>
<evidence type="ECO:0008006" key="4">
    <source>
        <dbReference type="Google" id="ProtNLM"/>
    </source>
</evidence>
<evidence type="ECO:0000313" key="3">
    <source>
        <dbReference type="Proteomes" id="UP000029719"/>
    </source>
</evidence>
<evidence type="ECO:0000313" key="2">
    <source>
        <dbReference type="EMBL" id="KGF65177.1"/>
    </source>
</evidence>
<accession>A0A9X0JJS0</accession>
<comment type="caution">
    <text evidence="2">The sequence shown here is derived from an EMBL/GenBank/DDBJ whole genome shotgun (WGS) entry which is preliminary data.</text>
</comment>
<protein>
    <recommendedName>
        <fullName evidence="4">General secretion pathway protein GspN</fullName>
    </recommendedName>
</protein>
<sequence length="178" mass="18914">MKNTLKRVDGLLLGIALVLLTLIGLVLDGTWRAVDWLPAQTASRPLIVATATVLPRPVLSSLANAWQAPLFSPDRHPDNAGLSNPAASSLNGLTLTGVLYNADVQLAFIKPANGPALKVRLNGQLPSGWTLDAITPTSATFSLGERHETLTVQRPRLPAPSSRPPLSLSREDLHDSAP</sequence>
<gene>
    <name evidence="2" type="ORF">LT42_04265</name>
</gene>
<name>A0A9X0JJS0_9PSED</name>
<dbReference type="RefSeq" id="WP_037010173.1">
    <property type="nucleotide sequence ID" value="NZ_JRMB01000001.1"/>
</dbReference>